<dbReference type="OMA" id="NETQHED"/>
<feature type="compositionally biased region" description="Basic and acidic residues" evidence="1">
    <location>
        <begin position="28"/>
        <end position="41"/>
    </location>
</feature>
<feature type="region of interest" description="Disordered" evidence="1">
    <location>
        <begin position="177"/>
        <end position="238"/>
    </location>
</feature>
<reference evidence="3" key="1">
    <citation type="submission" date="2010-08" db="EMBL/GenBank/DDBJ databases">
        <authorList>
            <consortium name="Caenorhabditis japonica Sequencing Consortium"/>
            <person name="Wilson R.K."/>
        </authorList>
    </citation>
    <scope>NUCLEOTIDE SEQUENCE [LARGE SCALE GENOMIC DNA]</scope>
    <source>
        <strain evidence="3">DF5081</strain>
    </source>
</reference>
<dbReference type="Proteomes" id="UP000005237">
    <property type="component" value="Unassembled WGS sequence"/>
</dbReference>
<keyword evidence="3" id="KW-1185">Reference proteome</keyword>
<sequence>MSEGSAKKRKGAKREKTTTTTNRFVKRQASEEPREELTQEEYERRKAKILRRAILIENQYNMLRLQLKDKKLKQAVEYKIQAAEGKSPEYLIGKQEAEVAFEKKNQRNLLWRDMKLAQIRDEYEAEMEMNKTQFDDQYAYEKGRYIDYFTALIAEKQRRADMVGNFLGAFLSLPPVPTKETEQPVLTKEAYEGRTTRSRSKSVKKEEEVVERRGRKPKKQIPEKEKISKRIKEKRKTP</sequence>
<dbReference type="EnsemblMetazoa" id="CJA18562.1">
    <property type="protein sequence ID" value="CJA18562.1"/>
    <property type="gene ID" value="WBGene00137766"/>
</dbReference>
<evidence type="ECO:0000313" key="2">
    <source>
        <dbReference type="EnsemblMetazoa" id="CJA18562.1"/>
    </source>
</evidence>
<evidence type="ECO:0000256" key="1">
    <source>
        <dbReference type="SAM" id="MobiDB-lite"/>
    </source>
</evidence>
<proteinExistence type="predicted"/>
<organism evidence="2 3">
    <name type="scientific">Caenorhabditis japonica</name>
    <dbReference type="NCBI Taxonomy" id="281687"/>
    <lineage>
        <taxon>Eukaryota</taxon>
        <taxon>Metazoa</taxon>
        <taxon>Ecdysozoa</taxon>
        <taxon>Nematoda</taxon>
        <taxon>Chromadorea</taxon>
        <taxon>Rhabditida</taxon>
        <taxon>Rhabditina</taxon>
        <taxon>Rhabditomorpha</taxon>
        <taxon>Rhabditoidea</taxon>
        <taxon>Rhabditidae</taxon>
        <taxon>Peloderinae</taxon>
        <taxon>Caenorhabditis</taxon>
    </lineage>
</organism>
<feature type="compositionally biased region" description="Basic and acidic residues" evidence="1">
    <location>
        <begin position="203"/>
        <end position="212"/>
    </location>
</feature>
<dbReference type="AlphaFoldDB" id="A0A8R1E126"/>
<protein>
    <submittedName>
        <fullName evidence="2">Uncharacterized protein</fullName>
    </submittedName>
</protein>
<name>A0A8R1E126_CAEJA</name>
<feature type="region of interest" description="Disordered" evidence="1">
    <location>
        <begin position="1"/>
        <end position="41"/>
    </location>
</feature>
<evidence type="ECO:0000313" key="3">
    <source>
        <dbReference type="Proteomes" id="UP000005237"/>
    </source>
</evidence>
<feature type="compositionally biased region" description="Basic and acidic residues" evidence="1">
    <location>
        <begin position="220"/>
        <end position="230"/>
    </location>
</feature>
<accession>A0A8R1E126</accession>
<reference evidence="2" key="2">
    <citation type="submission" date="2022-06" db="UniProtKB">
        <authorList>
            <consortium name="EnsemblMetazoa"/>
        </authorList>
    </citation>
    <scope>IDENTIFICATION</scope>
    <source>
        <strain evidence="2">DF5081</strain>
    </source>
</reference>